<dbReference type="RefSeq" id="WP_160773504.1">
    <property type="nucleotide sequence ID" value="NZ_WTYV01000016.1"/>
</dbReference>
<dbReference type="InterPro" id="IPR009678">
    <property type="entry name" value="Phage_tail_completion_R"/>
</dbReference>
<proteinExistence type="predicted"/>
<dbReference type="Pfam" id="PF06891">
    <property type="entry name" value="P2_Phage_GpR"/>
    <property type="match status" value="1"/>
</dbReference>
<dbReference type="EMBL" id="WTYV01000016">
    <property type="protein sequence ID" value="MXO73574.1"/>
    <property type="molecule type" value="Genomic_DNA"/>
</dbReference>
<name>A0A844Z4H2_9SPHN</name>
<reference evidence="1 2" key="1">
    <citation type="submission" date="2019-12" db="EMBL/GenBank/DDBJ databases">
        <title>Genomic-based taxomic classification of the family Erythrobacteraceae.</title>
        <authorList>
            <person name="Xu L."/>
        </authorList>
    </citation>
    <scope>NUCLEOTIDE SEQUENCE [LARGE SCALE GENOMIC DNA]</scope>
    <source>
        <strain evidence="1 2">M0322</strain>
    </source>
</reference>
<evidence type="ECO:0000313" key="1">
    <source>
        <dbReference type="EMBL" id="MXO73574.1"/>
    </source>
</evidence>
<keyword evidence="2" id="KW-1185">Reference proteome</keyword>
<accession>A0A844Z4H2</accession>
<comment type="caution">
    <text evidence="1">The sequence shown here is derived from an EMBL/GenBank/DDBJ whole genome shotgun (WGS) entry which is preliminary data.</text>
</comment>
<dbReference type="OrthoDB" id="8564199at2"/>
<sequence>MRKAQSLRAAIAEALPEFRGEPDRLRIWVEDGAGRSTQSDFLSFGFAYRLNVLLEETRSDIALLALAVFRWLRVNQPDLLRPGADGFRFEIDVLDSSTSDILLQLDLKESVSVAPIDGGGWTLDYLAEPDPLWNDFLGAGDVDPIPDLTGHLIDEDPQ</sequence>
<dbReference type="AlphaFoldDB" id="A0A844Z4H2"/>
<organism evidence="1 2">
    <name type="scientific">Alteraurantiacibacter buctensis</name>
    <dbReference type="NCBI Taxonomy" id="1503981"/>
    <lineage>
        <taxon>Bacteria</taxon>
        <taxon>Pseudomonadati</taxon>
        <taxon>Pseudomonadota</taxon>
        <taxon>Alphaproteobacteria</taxon>
        <taxon>Sphingomonadales</taxon>
        <taxon>Erythrobacteraceae</taxon>
        <taxon>Alteraurantiacibacter</taxon>
    </lineage>
</organism>
<dbReference type="Proteomes" id="UP000466966">
    <property type="component" value="Unassembled WGS sequence"/>
</dbReference>
<protein>
    <submittedName>
        <fullName evidence="1">Phage tail protein</fullName>
    </submittedName>
</protein>
<gene>
    <name evidence="1" type="ORF">GRI99_18330</name>
</gene>
<evidence type="ECO:0000313" key="2">
    <source>
        <dbReference type="Proteomes" id="UP000466966"/>
    </source>
</evidence>